<evidence type="ECO:0000313" key="2">
    <source>
        <dbReference type="EMBL" id="KAJ7700578.1"/>
    </source>
</evidence>
<dbReference type="Proteomes" id="UP001215598">
    <property type="component" value="Unassembled WGS sequence"/>
</dbReference>
<reference evidence="2" key="1">
    <citation type="submission" date="2023-03" db="EMBL/GenBank/DDBJ databases">
        <title>Massive genome expansion in bonnet fungi (Mycena s.s.) driven by repeated elements and novel gene families across ecological guilds.</title>
        <authorList>
            <consortium name="Lawrence Berkeley National Laboratory"/>
            <person name="Harder C.B."/>
            <person name="Miyauchi S."/>
            <person name="Viragh M."/>
            <person name="Kuo A."/>
            <person name="Thoen E."/>
            <person name="Andreopoulos B."/>
            <person name="Lu D."/>
            <person name="Skrede I."/>
            <person name="Drula E."/>
            <person name="Henrissat B."/>
            <person name="Morin E."/>
            <person name="Kohler A."/>
            <person name="Barry K."/>
            <person name="LaButti K."/>
            <person name="Morin E."/>
            <person name="Salamov A."/>
            <person name="Lipzen A."/>
            <person name="Mereny Z."/>
            <person name="Hegedus B."/>
            <person name="Baldrian P."/>
            <person name="Stursova M."/>
            <person name="Weitz H."/>
            <person name="Taylor A."/>
            <person name="Grigoriev I.V."/>
            <person name="Nagy L.G."/>
            <person name="Martin F."/>
            <person name="Kauserud H."/>
        </authorList>
    </citation>
    <scope>NUCLEOTIDE SEQUENCE</scope>
    <source>
        <strain evidence="2">CBHHK182m</strain>
    </source>
</reference>
<dbReference type="EMBL" id="JARKIB010000551">
    <property type="protein sequence ID" value="KAJ7700578.1"/>
    <property type="molecule type" value="Genomic_DNA"/>
</dbReference>
<comment type="caution">
    <text evidence="2">The sequence shown here is derived from an EMBL/GenBank/DDBJ whole genome shotgun (WGS) entry which is preliminary data.</text>
</comment>
<proteinExistence type="predicted"/>
<feature type="region of interest" description="Disordered" evidence="1">
    <location>
        <begin position="261"/>
        <end position="312"/>
    </location>
</feature>
<feature type="compositionally biased region" description="Acidic residues" evidence="1">
    <location>
        <begin position="285"/>
        <end position="298"/>
    </location>
</feature>
<feature type="compositionally biased region" description="Basic and acidic residues" evidence="1">
    <location>
        <begin position="273"/>
        <end position="284"/>
    </location>
</feature>
<gene>
    <name evidence="2" type="ORF">B0H16DRAFT_1748988</name>
</gene>
<evidence type="ECO:0000256" key="1">
    <source>
        <dbReference type="SAM" id="MobiDB-lite"/>
    </source>
</evidence>
<feature type="region of interest" description="Disordered" evidence="1">
    <location>
        <begin position="1"/>
        <end position="127"/>
    </location>
</feature>
<organism evidence="2 3">
    <name type="scientific">Mycena metata</name>
    <dbReference type="NCBI Taxonomy" id="1033252"/>
    <lineage>
        <taxon>Eukaryota</taxon>
        <taxon>Fungi</taxon>
        <taxon>Dikarya</taxon>
        <taxon>Basidiomycota</taxon>
        <taxon>Agaricomycotina</taxon>
        <taxon>Agaricomycetes</taxon>
        <taxon>Agaricomycetidae</taxon>
        <taxon>Agaricales</taxon>
        <taxon>Marasmiineae</taxon>
        <taxon>Mycenaceae</taxon>
        <taxon>Mycena</taxon>
    </lineage>
</organism>
<accession>A0AAD7DWA7</accession>
<feature type="compositionally biased region" description="Basic and acidic residues" evidence="1">
    <location>
        <begin position="145"/>
        <end position="159"/>
    </location>
</feature>
<name>A0AAD7DWA7_9AGAR</name>
<dbReference type="AlphaFoldDB" id="A0AAD7DWA7"/>
<evidence type="ECO:0000313" key="3">
    <source>
        <dbReference type="Proteomes" id="UP001215598"/>
    </source>
</evidence>
<feature type="region of interest" description="Disordered" evidence="1">
    <location>
        <begin position="139"/>
        <end position="160"/>
    </location>
</feature>
<sequence>MSEKRSRSLSPNSEDSGVRRVFKRTVQAIHRSLSPPLPLPKLKKLKRKFVGSDSEPETNDRPDPPPAPQRREGGRPAHTERGARTDAAPPAKLTGLVAPQTPPKRKKKKCAKRDDIPQNFLSPQSSRIAAFTTQQPIHFAFESPPKPEKKPGKPTEGSRKLGIKQTARRAEDGWVPAGACLTVEAYKKFDSWKNDYQPKHYYCGKSIKLVHLGNPCDREQDIRARQWILAWDTPDRNQPPELANKCAPVFKVVYHCSGHCRHGKDSDDDDTPTAEHGDGEARDIDTDDYVDVDSDESESATKPKTKPDLHSLSVSELNARLNTGATRKTKAPAKVQCDVVLHAEVYSDDLSKLHFFQQHQHLETQTQYLESSHHIRQCTLEMARTLGLSAASIKRRLLHLFDEDKTPSYRFVLLLGGTTRSGVYF</sequence>
<protein>
    <submittedName>
        <fullName evidence="2">Uncharacterized protein</fullName>
    </submittedName>
</protein>
<feature type="compositionally biased region" description="Basic and acidic residues" evidence="1">
    <location>
        <begin position="58"/>
        <end position="84"/>
    </location>
</feature>
<feature type="compositionally biased region" description="Basic and acidic residues" evidence="1">
    <location>
        <begin position="299"/>
        <end position="309"/>
    </location>
</feature>
<keyword evidence="3" id="KW-1185">Reference proteome</keyword>